<evidence type="ECO:0000256" key="14">
    <source>
        <dbReference type="ARBA" id="ARBA00022906"/>
    </source>
</evidence>
<accession>A0A5N4CAJ2</accession>
<evidence type="ECO:0000256" key="8">
    <source>
        <dbReference type="ARBA" id="ARBA00022448"/>
    </source>
</evidence>
<evidence type="ECO:0000256" key="4">
    <source>
        <dbReference type="ARBA" id="ARBA00004520"/>
    </source>
</evidence>
<feature type="transmembrane region" description="Helical" evidence="27">
    <location>
        <begin position="255"/>
        <end position="272"/>
    </location>
</feature>
<feature type="compositionally biased region" description="Basic and acidic residues" evidence="26">
    <location>
        <begin position="133"/>
        <end position="144"/>
    </location>
</feature>
<keyword evidence="11 28" id="KW-0732">Signal</keyword>
<evidence type="ECO:0000256" key="11">
    <source>
        <dbReference type="ARBA" id="ARBA00022729"/>
    </source>
</evidence>
<dbReference type="GO" id="GO:0005385">
    <property type="term" value="F:zinc ion transmembrane transporter activity"/>
    <property type="evidence" value="ECO:0007669"/>
    <property type="project" value="TreeGrafter"/>
</dbReference>
<dbReference type="GO" id="GO:0016324">
    <property type="term" value="C:apical plasma membrane"/>
    <property type="evidence" value="ECO:0007669"/>
    <property type="project" value="UniProtKB-SubCell"/>
</dbReference>
<keyword evidence="16" id="KW-0406">Ion transport</keyword>
<evidence type="ECO:0000256" key="21">
    <source>
        <dbReference type="ARBA" id="ARBA00040176"/>
    </source>
</evidence>
<evidence type="ECO:0000256" key="28">
    <source>
        <dbReference type="SAM" id="SignalP"/>
    </source>
</evidence>
<comment type="catalytic activity">
    <reaction evidence="20">
        <text>Cd(2+)(out) + 2 hydrogencarbonate(out) = Cd(2+)(in) + 2 hydrogencarbonate(in)</text>
        <dbReference type="Rhea" id="RHEA:62256"/>
        <dbReference type="ChEBI" id="CHEBI:17544"/>
        <dbReference type="ChEBI" id="CHEBI:48775"/>
    </reaction>
    <physiologicalReaction direction="left-to-right" evidence="20">
        <dbReference type="Rhea" id="RHEA:62257"/>
    </physiologicalReaction>
</comment>
<evidence type="ECO:0000256" key="26">
    <source>
        <dbReference type="SAM" id="MobiDB-lite"/>
    </source>
</evidence>
<dbReference type="GO" id="GO:0031901">
    <property type="term" value="C:early endosome membrane"/>
    <property type="evidence" value="ECO:0007669"/>
    <property type="project" value="UniProtKB-SubCell"/>
</dbReference>
<comment type="catalytic activity">
    <reaction evidence="19">
        <text>Fe(2+)(out) + 2 hydrogencarbonate(out) = Fe(2+)(in) + 2 hydrogencarbonate(in)</text>
        <dbReference type="Rhea" id="RHEA:62368"/>
        <dbReference type="ChEBI" id="CHEBI:17544"/>
        <dbReference type="ChEBI" id="CHEBI:29033"/>
    </reaction>
    <physiologicalReaction direction="left-to-right" evidence="19">
        <dbReference type="Rhea" id="RHEA:62369"/>
    </physiologicalReaction>
</comment>
<evidence type="ECO:0000256" key="18">
    <source>
        <dbReference type="ARBA" id="ARBA00023228"/>
    </source>
</evidence>
<evidence type="ECO:0000256" key="16">
    <source>
        <dbReference type="ARBA" id="ARBA00023065"/>
    </source>
</evidence>
<dbReference type="Proteomes" id="UP000299084">
    <property type="component" value="Unassembled WGS sequence"/>
</dbReference>
<name>A0A5N4CAJ2_CAMDR</name>
<dbReference type="GO" id="GO:0005765">
    <property type="term" value="C:lysosomal membrane"/>
    <property type="evidence" value="ECO:0007669"/>
    <property type="project" value="UniProtKB-SubCell"/>
</dbReference>
<evidence type="ECO:0000256" key="9">
    <source>
        <dbReference type="ARBA" id="ARBA00022475"/>
    </source>
</evidence>
<dbReference type="GO" id="GO:0030003">
    <property type="term" value="P:intracellular monoatomic cation homeostasis"/>
    <property type="evidence" value="ECO:0007669"/>
    <property type="project" value="TreeGrafter"/>
</dbReference>
<evidence type="ECO:0000256" key="15">
    <source>
        <dbReference type="ARBA" id="ARBA00022989"/>
    </source>
</evidence>
<proteinExistence type="inferred from homology"/>
<evidence type="ECO:0000313" key="29">
    <source>
        <dbReference type="EMBL" id="KAB1255935.1"/>
    </source>
</evidence>
<feature type="transmembrane region" description="Helical" evidence="27">
    <location>
        <begin position="496"/>
        <end position="520"/>
    </location>
</feature>
<gene>
    <name evidence="29" type="ORF">Cadr_000029674</name>
</gene>
<keyword evidence="8" id="KW-0813">Transport</keyword>
<evidence type="ECO:0000256" key="27">
    <source>
        <dbReference type="SAM" id="Phobius"/>
    </source>
</evidence>
<sequence>MKLLHPVFPGCFLLTLLSVWTAAPEAQAVSPGMPAISAASFLQDLMHRYGEGDSLTLQQLKALLKHLDVGVSQNNITQPVQGQRNLSTCFSSGDLFAAHDFSNQSRIGESEFKEFCPTILQQLDSQACSPKNKNKEDKPTEEGRPSSVEVWGFGFLSVSVINLASLLGVLVLPCTEKAFFSRVLTYFIALSIGTLLSNALFQLIPEVHVVPFMKKTFYKRLLLYFIALAIGTLYSNALFQLIPEAFGFNPLEDNYVSKSAMVFGGFYLFFFTEKILKILLKQKNEHHHGHSHYASETLPSQKDQEEGVTEKLQNGDLDHMIPQHCSSELDGKAPVMDEKVIVGSLSVQDLQASQSACYWLKGVRYSDIGTLAWMITLSDGLHNFIDGLAIGASFTVSVFQGISTSVAILCEEFPHELGDFVILLNAGMNIQQALFFNFLSACCCYVGLAFGILASNHFSANWIFALAGGMFLYISLADMFPEMNEVCQEDERKGSILVPFVIQNLGLLTGFAIMLLLTMYSGQIQIG</sequence>
<comment type="caution">
    <text evidence="29">The sequence shown here is derived from an EMBL/GenBank/DDBJ whole genome shotgun (WGS) entry which is preliminary data.</text>
</comment>
<protein>
    <recommendedName>
        <fullName evidence="21">Metal cation symporter ZIP14</fullName>
    </recommendedName>
    <alternativeName>
        <fullName evidence="22">Solute carrier family 39 member 14</fullName>
    </alternativeName>
    <alternativeName>
        <fullName evidence="23">Zrt- and Irt-like protein 14</fullName>
    </alternativeName>
</protein>
<comment type="subcellular location">
    <subcellularLocation>
        <location evidence="3">Apical cell membrane</location>
        <topology evidence="3">Multi-pass membrane protein</topology>
    </subcellularLocation>
    <subcellularLocation>
        <location evidence="5">Basolateral cell membrane</location>
        <topology evidence="5">Multi-pass membrane protein</topology>
    </subcellularLocation>
    <subcellularLocation>
        <location evidence="4">Early endosome membrane</location>
        <topology evidence="4">Multi-pass membrane protein</topology>
    </subcellularLocation>
    <subcellularLocation>
        <location evidence="1">Late endosome membrane</location>
        <topology evidence="1">Multi-pass membrane protein</topology>
    </subcellularLocation>
    <subcellularLocation>
        <location evidence="2">Lysosome membrane</location>
        <topology evidence="2">Multi-pass membrane protein</topology>
    </subcellularLocation>
</comment>
<reference evidence="29 30" key="1">
    <citation type="journal article" date="2019" name="Mol. Ecol. Resour.">
        <title>Improving Illumina assemblies with Hi-C and long reads: an example with the North African dromedary.</title>
        <authorList>
            <person name="Elbers J.P."/>
            <person name="Rogers M.F."/>
            <person name="Perelman P.L."/>
            <person name="Proskuryakova A.A."/>
            <person name="Serdyukova N.A."/>
            <person name="Johnson W.E."/>
            <person name="Horin P."/>
            <person name="Corander J."/>
            <person name="Murphy D."/>
            <person name="Burger P.A."/>
        </authorList>
    </citation>
    <scope>NUCLEOTIDE SEQUENCE [LARGE SCALE GENOMIC DNA]</scope>
    <source>
        <strain evidence="29">Drom800</strain>
        <tissue evidence="29">Blood</tissue>
    </source>
</reference>
<dbReference type="EMBL" id="JWIN03000031">
    <property type="protein sequence ID" value="KAB1255935.1"/>
    <property type="molecule type" value="Genomic_DNA"/>
</dbReference>
<feature type="transmembrane region" description="Helical" evidence="27">
    <location>
        <begin position="459"/>
        <end position="476"/>
    </location>
</feature>
<keyword evidence="30" id="KW-1185">Reference proteome</keyword>
<dbReference type="GO" id="GO:0071578">
    <property type="term" value="P:zinc ion import across plasma membrane"/>
    <property type="evidence" value="ECO:0007669"/>
    <property type="project" value="TreeGrafter"/>
</dbReference>
<feature type="region of interest" description="Disordered" evidence="26">
    <location>
        <begin position="127"/>
        <end position="146"/>
    </location>
</feature>
<keyword evidence="15 27" id="KW-1133">Transmembrane helix</keyword>
<keyword evidence="12" id="KW-0967">Endosome</keyword>
<comment type="similarity">
    <text evidence="6">Belongs to the ZIP transporter (TC 2.A.5) family.</text>
</comment>
<evidence type="ECO:0000256" key="10">
    <source>
        <dbReference type="ARBA" id="ARBA00022692"/>
    </source>
</evidence>
<dbReference type="InterPro" id="IPR050799">
    <property type="entry name" value="ZIP_Transporter"/>
</dbReference>
<organism evidence="29 30">
    <name type="scientific">Camelus dromedarius</name>
    <name type="common">Dromedary</name>
    <name type="synonym">Arabian camel</name>
    <dbReference type="NCBI Taxonomy" id="9838"/>
    <lineage>
        <taxon>Eukaryota</taxon>
        <taxon>Metazoa</taxon>
        <taxon>Chordata</taxon>
        <taxon>Craniata</taxon>
        <taxon>Vertebrata</taxon>
        <taxon>Euteleostomi</taxon>
        <taxon>Mammalia</taxon>
        <taxon>Eutheria</taxon>
        <taxon>Laurasiatheria</taxon>
        <taxon>Artiodactyla</taxon>
        <taxon>Tylopoda</taxon>
        <taxon>Camelidae</taxon>
        <taxon>Camelus</taxon>
    </lineage>
</organism>
<evidence type="ECO:0000256" key="22">
    <source>
        <dbReference type="ARBA" id="ARBA00042543"/>
    </source>
</evidence>
<keyword evidence="13" id="KW-0862">Zinc</keyword>
<dbReference type="GO" id="GO:0140410">
    <property type="term" value="F:monoatomic cation:bicarbonate symporter activity"/>
    <property type="evidence" value="ECO:0007669"/>
    <property type="project" value="TreeGrafter"/>
</dbReference>
<evidence type="ECO:0000256" key="6">
    <source>
        <dbReference type="ARBA" id="ARBA00006939"/>
    </source>
</evidence>
<evidence type="ECO:0000256" key="24">
    <source>
        <dbReference type="ARBA" id="ARBA00047497"/>
    </source>
</evidence>
<evidence type="ECO:0000256" key="2">
    <source>
        <dbReference type="ARBA" id="ARBA00004155"/>
    </source>
</evidence>
<evidence type="ECO:0000256" key="20">
    <source>
        <dbReference type="ARBA" id="ARBA00036412"/>
    </source>
</evidence>
<evidence type="ECO:0000256" key="25">
    <source>
        <dbReference type="ARBA" id="ARBA00048071"/>
    </source>
</evidence>
<keyword evidence="14" id="KW-0864">Zinc transport</keyword>
<dbReference type="GO" id="GO:0031902">
    <property type="term" value="C:late endosome membrane"/>
    <property type="evidence" value="ECO:0007669"/>
    <property type="project" value="UniProtKB-SubCell"/>
</dbReference>
<evidence type="ECO:0000256" key="12">
    <source>
        <dbReference type="ARBA" id="ARBA00022753"/>
    </source>
</evidence>
<evidence type="ECO:0000256" key="13">
    <source>
        <dbReference type="ARBA" id="ARBA00022833"/>
    </source>
</evidence>
<evidence type="ECO:0000256" key="1">
    <source>
        <dbReference type="ARBA" id="ARBA00004107"/>
    </source>
</evidence>
<evidence type="ECO:0000313" key="30">
    <source>
        <dbReference type="Proteomes" id="UP000299084"/>
    </source>
</evidence>
<keyword evidence="18" id="KW-0458">Lysosome</keyword>
<comment type="catalytic activity">
    <reaction evidence="25">
        <text>Mn(2+)(out) + 2 hydrogencarbonate(out) = Mn(2+)(in) + 2 hydrogencarbonate(in)</text>
        <dbReference type="Rhea" id="RHEA:62260"/>
        <dbReference type="ChEBI" id="CHEBI:17544"/>
        <dbReference type="ChEBI" id="CHEBI:29035"/>
    </reaction>
    <physiologicalReaction direction="left-to-right" evidence="25">
        <dbReference type="Rhea" id="RHEA:62261"/>
    </physiologicalReaction>
</comment>
<evidence type="ECO:0000256" key="7">
    <source>
        <dbReference type="ARBA" id="ARBA00011233"/>
    </source>
</evidence>
<dbReference type="Pfam" id="PF02535">
    <property type="entry name" value="Zip"/>
    <property type="match status" value="1"/>
</dbReference>
<comment type="catalytic activity">
    <reaction evidence="24">
        <text>Zn(2+)(out) + 2 hydrogencarbonate(out) = Zn(2+)(in) + 2 hydrogencarbonate(in)</text>
        <dbReference type="Rhea" id="RHEA:62252"/>
        <dbReference type="ChEBI" id="CHEBI:17544"/>
        <dbReference type="ChEBI" id="CHEBI:29105"/>
    </reaction>
    <physiologicalReaction direction="left-to-right" evidence="24">
        <dbReference type="Rhea" id="RHEA:62253"/>
    </physiologicalReaction>
</comment>
<evidence type="ECO:0000256" key="19">
    <source>
        <dbReference type="ARBA" id="ARBA00035822"/>
    </source>
</evidence>
<dbReference type="PANTHER" id="PTHR12191:SF5">
    <property type="entry name" value="METAL CATION SYMPORTER ZIP14"/>
    <property type="match status" value="1"/>
</dbReference>
<evidence type="ECO:0000256" key="17">
    <source>
        <dbReference type="ARBA" id="ARBA00023136"/>
    </source>
</evidence>
<evidence type="ECO:0000256" key="5">
    <source>
        <dbReference type="ARBA" id="ARBA00004554"/>
    </source>
</evidence>
<keyword evidence="10 27" id="KW-0812">Transmembrane</keyword>
<feature type="transmembrane region" description="Helical" evidence="27">
    <location>
        <begin position="221"/>
        <end position="243"/>
    </location>
</feature>
<feature type="chain" id="PRO_5024424471" description="Metal cation symporter ZIP14" evidence="28">
    <location>
        <begin position="29"/>
        <end position="527"/>
    </location>
</feature>
<dbReference type="InterPro" id="IPR003689">
    <property type="entry name" value="ZIP"/>
</dbReference>
<keyword evidence="17 27" id="KW-0472">Membrane</keyword>
<keyword evidence="9" id="KW-1003">Cell membrane</keyword>
<dbReference type="PANTHER" id="PTHR12191">
    <property type="entry name" value="SOLUTE CARRIER FAMILY 39"/>
    <property type="match status" value="1"/>
</dbReference>
<dbReference type="AlphaFoldDB" id="A0A5N4CAJ2"/>
<dbReference type="GO" id="GO:0016323">
    <property type="term" value="C:basolateral plasma membrane"/>
    <property type="evidence" value="ECO:0007669"/>
    <property type="project" value="UniProtKB-SubCell"/>
</dbReference>
<evidence type="ECO:0000256" key="3">
    <source>
        <dbReference type="ARBA" id="ARBA00004424"/>
    </source>
</evidence>
<feature type="signal peptide" evidence="28">
    <location>
        <begin position="1"/>
        <end position="28"/>
    </location>
</feature>
<comment type="subunit">
    <text evidence="7">Homotrimer.</text>
</comment>
<feature type="transmembrane region" description="Helical" evidence="27">
    <location>
        <begin position="150"/>
        <end position="172"/>
    </location>
</feature>
<evidence type="ECO:0000256" key="23">
    <source>
        <dbReference type="ARBA" id="ARBA00042974"/>
    </source>
</evidence>
<feature type="transmembrane region" description="Helical" evidence="27">
    <location>
        <begin position="434"/>
        <end position="453"/>
    </location>
</feature>